<evidence type="ECO:0000313" key="4">
    <source>
        <dbReference type="Proteomes" id="UP001528920"/>
    </source>
</evidence>
<dbReference type="Gene3D" id="3.90.1140.10">
    <property type="entry name" value="Cyclic phosphodiesterase"/>
    <property type="match status" value="1"/>
</dbReference>
<comment type="caution">
    <text evidence="3">The sequence shown here is derived from an EMBL/GenBank/DDBJ whole genome shotgun (WGS) entry which is preliminary data.</text>
</comment>
<comment type="similarity">
    <text evidence="2">Belongs to the 2H phosphoesterase superfamily. ThpR family.</text>
</comment>
<sequence length="188" mass="21595">MKSKRLFIAIKIANTNQIQEIFRQVGLDLSKERIKWVNDKGLHVTLFFIGNKSVDAIPNLIHTLKIVAKQFSGFYLSLKGLGAFPSLDSPRILWIGIDSHQNLFDLQKEIHFKLEEISELDTYKYKPHVTIGRIKGGVKEPKNVALALAKWNEWEGEELFVKEFVLMESVLSDVGPKYEVLDTFHLNE</sequence>
<feature type="active site" description="Proton acceptor" evidence="2">
    <location>
        <position position="128"/>
    </location>
</feature>
<feature type="active site" description="Proton donor" evidence="2">
    <location>
        <position position="43"/>
    </location>
</feature>
<accession>A0ABT5VZ19</accession>
<comment type="function">
    <text evidence="2">Hydrolyzes RNA 2',3'-cyclic phosphodiester to an RNA 2'-phosphomonoester.</text>
</comment>
<dbReference type="RefSeq" id="WP_275111856.1">
    <property type="nucleotide sequence ID" value="NZ_JAKJSC010000012.1"/>
</dbReference>
<dbReference type="HAMAP" id="MF_01940">
    <property type="entry name" value="RNA_CPDase"/>
    <property type="match status" value="1"/>
</dbReference>
<keyword evidence="4" id="KW-1185">Reference proteome</keyword>
<dbReference type="EC" id="3.1.4.58" evidence="2"/>
<comment type="catalytic activity">
    <reaction evidence="2">
        <text>a 3'-end 2',3'-cyclophospho-ribonucleotide-RNA + H2O = a 3'-end 2'-phospho-ribonucleotide-RNA + H(+)</text>
        <dbReference type="Rhea" id="RHEA:11828"/>
        <dbReference type="Rhea" id="RHEA-COMP:10464"/>
        <dbReference type="Rhea" id="RHEA-COMP:17353"/>
        <dbReference type="ChEBI" id="CHEBI:15377"/>
        <dbReference type="ChEBI" id="CHEBI:15378"/>
        <dbReference type="ChEBI" id="CHEBI:83064"/>
        <dbReference type="ChEBI" id="CHEBI:173113"/>
        <dbReference type="EC" id="3.1.4.58"/>
    </reaction>
</comment>
<feature type="short sequence motif" description="HXTX 1" evidence="2">
    <location>
        <begin position="43"/>
        <end position="46"/>
    </location>
</feature>
<dbReference type="InterPro" id="IPR009097">
    <property type="entry name" value="Cyclic_Pdiesterase"/>
</dbReference>
<dbReference type="EMBL" id="JAKJSC010000012">
    <property type="protein sequence ID" value="MDE5420525.1"/>
    <property type="molecule type" value="Genomic_DNA"/>
</dbReference>
<gene>
    <name evidence="3" type="primary">thpR</name>
    <name evidence="3" type="ORF">L3049_21245</name>
</gene>
<dbReference type="InterPro" id="IPR004175">
    <property type="entry name" value="RNA_CPDase"/>
</dbReference>
<organism evidence="3 4">
    <name type="scientific">Paralabilibaculum antarcticum</name>
    <dbReference type="NCBI Taxonomy" id="2912572"/>
    <lineage>
        <taxon>Bacteria</taxon>
        <taxon>Pseudomonadati</taxon>
        <taxon>Bacteroidota</taxon>
        <taxon>Bacteroidia</taxon>
        <taxon>Marinilabiliales</taxon>
        <taxon>Marinifilaceae</taxon>
        <taxon>Paralabilibaculum</taxon>
    </lineage>
</organism>
<reference evidence="3 4" key="1">
    <citation type="submission" date="2022-01" db="EMBL/GenBank/DDBJ databases">
        <title>Labilibaculum sp. nov, a marine bacterium isolated from Antarctica.</title>
        <authorList>
            <person name="Dai W."/>
        </authorList>
    </citation>
    <scope>NUCLEOTIDE SEQUENCE [LARGE SCALE GENOMIC DNA]</scope>
    <source>
        <strain evidence="3 4">DW002</strain>
    </source>
</reference>
<feature type="short sequence motif" description="HXTX 2" evidence="2">
    <location>
        <begin position="128"/>
        <end position="131"/>
    </location>
</feature>
<evidence type="ECO:0000256" key="2">
    <source>
        <dbReference type="HAMAP-Rule" id="MF_01940"/>
    </source>
</evidence>
<dbReference type="NCBIfam" id="TIGR02258">
    <property type="entry name" value="2_5_ligase"/>
    <property type="match status" value="1"/>
</dbReference>
<proteinExistence type="inferred from homology"/>
<evidence type="ECO:0000313" key="3">
    <source>
        <dbReference type="EMBL" id="MDE5420525.1"/>
    </source>
</evidence>
<dbReference type="Pfam" id="PF13563">
    <property type="entry name" value="2_5_RNA_ligase2"/>
    <property type="match status" value="1"/>
</dbReference>
<dbReference type="PANTHER" id="PTHR35561">
    <property type="entry name" value="RNA 2',3'-CYCLIC PHOSPHODIESTERASE"/>
    <property type="match status" value="1"/>
</dbReference>
<name>A0ABT5VZ19_9BACT</name>
<dbReference type="SUPFAM" id="SSF55144">
    <property type="entry name" value="LigT-like"/>
    <property type="match status" value="1"/>
</dbReference>
<protein>
    <recommendedName>
        <fullName evidence="2">RNA 2',3'-cyclic phosphodiesterase</fullName>
        <shortName evidence="2">RNA 2',3'-CPDase</shortName>
        <ecNumber evidence="2">3.1.4.58</ecNumber>
    </recommendedName>
</protein>
<dbReference type="Proteomes" id="UP001528920">
    <property type="component" value="Unassembled WGS sequence"/>
</dbReference>
<evidence type="ECO:0000256" key="1">
    <source>
        <dbReference type="ARBA" id="ARBA00022801"/>
    </source>
</evidence>
<dbReference type="PANTHER" id="PTHR35561:SF1">
    <property type="entry name" value="RNA 2',3'-CYCLIC PHOSPHODIESTERASE"/>
    <property type="match status" value="1"/>
</dbReference>
<keyword evidence="1 2" id="KW-0378">Hydrolase</keyword>